<dbReference type="Gene3D" id="1.10.860.10">
    <property type="entry name" value="DNAb Helicase, Chain A"/>
    <property type="match status" value="1"/>
</dbReference>
<accession>A0A6N8HZR2</accession>
<comment type="caution">
    <text evidence="13">The sequence shown here is derived from an EMBL/GenBank/DDBJ whole genome shotgun (WGS) entry which is preliminary data.</text>
</comment>
<comment type="similarity">
    <text evidence="1">Belongs to the helicase family. DnaB subfamily.</text>
</comment>
<evidence type="ECO:0000259" key="12">
    <source>
        <dbReference type="PROSITE" id="PS51199"/>
    </source>
</evidence>
<dbReference type="GO" id="GO:0043139">
    <property type="term" value="F:5'-3' DNA helicase activity"/>
    <property type="evidence" value="ECO:0007669"/>
    <property type="project" value="UniProtKB-EC"/>
</dbReference>
<comment type="catalytic activity">
    <reaction evidence="11">
        <text>ATP + H2O = ADP + phosphate + H(+)</text>
        <dbReference type="Rhea" id="RHEA:13065"/>
        <dbReference type="ChEBI" id="CHEBI:15377"/>
        <dbReference type="ChEBI" id="CHEBI:15378"/>
        <dbReference type="ChEBI" id="CHEBI:30616"/>
        <dbReference type="ChEBI" id="CHEBI:43474"/>
        <dbReference type="ChEBI" id="CHEBI:456216"/>
        <dbReference type="EC" id="5.6.2.3"/>
    </reaction>
</comment>
<dbReference type="AlphaFoldDB" id="A0A6N8HZR2"/>
<feature type="domain" description="SF4 helicase" evidence="12">
    <location>
        <begin position="156"/>
        <end position="402"/>
    </location>
</feature>
<dbReference type="Pfam" id="PF03796">
    <property type="entry name" value="DnaB_C"/>
    <property type="match status" value="1"/>
</dbReference>
<sequence>MKPNFIAEQAACGCVMMDSKAIMPLIVPIVAEDDFQIPEYREIYSACLKLYRENRPADAVTVLPTLGDEYKQIVLEAASAAPAISHCEEYARQIHERAQQIKAYEKTAVLLNSIDSGEDIPVCQELAGQIMKCFDSGNEKNTVSAEDGFLNFCDRQDHPKQYIHTGFSVLDKYLFLDKGDFIIIGGRPSAGKTAFTLQMLLYMARSLNVAYFSLETKPEKIFDRLIANYGGVSFYDIKTSSLNESDWNRITQSYNDFHKLHFQIVKAAGMTTEQIKSKALQLHSDIIFIDYLTLIKNPAKSLYERATNISMDLHTLAQKDNITVIALSQLNRDGKTTPDMTNLRDSGQTEQDADAILLMNYNDRKPNERELIIAKNKEGKIGRIPLDFDGDKQKFAQVDTRYGGNE</sequence>
<dbReference type="GO" id="GO:0003677">
    <property type="term" value="F:DNA binding"/>
    <property type="evidence" value="ECO:0007669"/>
    <property type="project" value="UniProtKB-KW"/>
</dbReference>
<dbReference type="InterPro" id="IPR007694">
    <property type="entry name" value="DNA_helicase_DnaB-like_C"/>
</dbReference>
<dbReference type="EMBL" id="VWXL01000053">
    <property type="protein sequence ID" value="MVB11341.1"/>
    <property type="molecule type" value="Genomic_DNA"/>
</dbReference>
<keyword evidence="4" id="KW-0547">Nucleotide-binding</keyword>
<keyword evidence="5 13" id="KW-0378">Hydrolase</keyword>
<dbReference type="InterPro" id="IPR016136">
    <property type="entry name" value="DNA_helicase_N/primase_C"/>
</dbReference>
<dbReference type="Pfam" id="PF00772">
    <property type="entry name" value="DnaB"/>
    <property type="match status" value="1"/>
</dbReference>
<keyword evidence="7" id="KW-0067">ATP-binding</keyword>
<evidence type="ECO:0000256" key="5">
    <source>
        <dbReference type="ARBA" id="ARBA00022801"/>
    </source>
</evidence>
<dbReference type="GO" id="GO:1990077">
    <property type="term" value="C:primosome complex"/>
    <property type="evidence" value="ECO:0007669"/>
    <property type="project" value="UniProtKB-KW"/>
</dbReference>
<proteinExistence type="inferred from homology"/>
<keyword evidence="9" id="KW-0413">Isomerase</keyword>
<dbReference type="InterPro" id="IPR027417">
    <property type="entry name" value="P-loop_NTPase"/>
</dbReference>
<keyword evidence="6 13" id="KW-0347">Helicase</keyword>
<evidence type="ECO:0000313" key="13">
    <source>
        <dbReference type="EMBL" id="MVB11341.1"/>
    </source>
</evidence>
<dbReference type="SMART" id="SM00382">
    <property type="entry name" value="AAA"/>
    <property type="match status" value="1"/>
</dbReference>
<dbReference type="RefSeq" id="WP_156990588.1">
    <property type="nucleotide sequence ID" value="NZ_VWXL01000053.1"/>
</dbReference>
<evidence type="ECO:0000256" key="2">
    <source>
        <dbReference type="ARBA" id="ARBA00022515"/>
    </source>
</evidence>
<gene>
    <name evidence="13" type="primary">dnaC_1</name>
    <name evidence="13" type="ORF">CAFE_20540</name>
</gene>
<keyword evidence="8" id="KW-0238">DNA-binding</keyword>
<dbReference type="PANTHER" id="PTHR30153:SF2">
    <property type="entry name" value="REPLICATIVE DNA HELICASE"/>
    <property type="match status" value="1"/>
</dbReference>
<evidence type="ECO:0000256" key="3">
    <source>
        <dbReference type="ARBA" id="ARBA00022705"/>
    </source>
</evidence>
<dbReference type="PANTHER" id="PTHR30153">
    <property type="entry name" value="REPLICATIVE DNA HELICASE DNAB"/>
    <property type="match status" value="1"/>
</dbReference>
<dbReference type="GO" id="GO:0006269">
    <property type="term" value="P:DNA replication, synthesis of primer"/>
    <property type="evidence" value="ECO:0007669"/>
    <property type="project" value="UniProtKB-KW"/>
</dbReference>
<name>A0A6N8HZR2_9FIRM</name>
<keyword evidence="2" id="KW-0639">Primosome</keyword>
<dbReference type="SUPFAM" id="SSF48024">
    <property type="entry name" value="N-terminal domain of DnaB helicase"/>
    <property type="match status" value="1"/>
</dbReference>
<dbReference type="SUPFAM" id="SSF52540">
    <property type="entry name" value="P-loop containing nucleoside triphosphate hydrolases"/>
    <property type="match status" value="1"/>
</dbReference>
<dbReference type="Proteomes" id="UP000469440">
    <property type="component" value="Unassembled WGS sequence"/>
</dbReference>
<evidence type="ECO:0000256" key="6">
    <source>
        <dbReference type="ARBA" id="ARBA00022806"/>
    </source>
</evidence>
<keyword evidence="14" id="KW-1185">Reference proteome</keyword>
<evidence type="ECO:0000256" key="11">
    <source>
        <dbReference type="ARBA" id="ARBA00048954"/>
    </source>
</evidence>
<evidence type="ECO:0000256" key="10">
    <source>
        <dbReference type="ARBA" id="ARBA00044969"/>
    </source>
</evidence>
<dbReference type="PROSITE" id="PS51199">
    <property type="entry name" value="SF4_HELICASE"/>
    <property type="match status" value="1"/>
</dbReference>
<dbReference type="EC" id="5.6.2.3" evidence="10"/>
<dbReference type="GO" id="GO:0016787">
    <property type="term" value="F:hydrolase activity"/>
    <property type="evidence" value="ECO:0007669"/>
    <property type="project" value="UniProtKB-KW"/>
</dbReference>
<organism evidence="13 14">
    <name type="scientific">Caproicibacter fermentans</name>
    <dbReference type="NCBI Taxonomy" id="2576756"/>
    <lineage>
        <taxon>Bacteria</taxon>
        <taxon>Bacillati</taxon>
        <taxon>Bacillota</taxon>
        <taxon>Clostridia</taxon>
        <taxon>Eubacteriales</taxon>
        <taxon>Acutalibacteraceae</taxon>
        <taxon>Caproicibacter</taxon>
    </lineage>
</organism>
<keyword evidence="3" id="KW-0235">DNA replication</keyword>
<evidence type="ECO:0000256" key="7">
    <source>
        <dbReference type="ARBA" id="ARBA00022840"/>
    </source>
</evidence>
<evidence type="ECO:0000313" key="14">
    <source>
        <dbReference type="Proteomes" id="UP000469440"/>
    </source>
</evidence>
<reference evidence="13 14" key="1">
    <citation type="submission" date="2019-09" db="EMBL/GenBank/DDBJ databases">
        <title>Genome sequence of Clostridium sp. EA1.</title>
        <authorList>
            <person name="Poehlein A."/>
            <person name="Bengelsdorf F.R."/>
            <person name="Daniel R."/>
        </authorList>
    </citation>
    <scope>NUCLEOTIDE SEQUENCE [LARGE SCALE GENOMIC DNA]</scope>
    <source>
        <strain evidence="13 14">EA1</strain>
    </source>
</reference>
<dbReference type="OrthoDB" id="9773982at2"/>
<dbReference type="Gene3D" id="3.40.50.300">
    <property type="entry name" value="P-loop containing nucleotide triphosphate hydrolases"/>
    <property type="match status" value="1"/>
</dbReference>
<evidence type="ECO:0000256" key="4">
    <source>
        <dbReference type="ARBA" id="ARBA00022741"/>
    </source>
</evidence>
<dbReference type="GO" id="GO:0005829">
    <property type="term" value="C:cytosol"/>
    <property type="evidence" value="ECO:0007669"/>
    <property type="project" value="TreeGrafter"/>
</dbReference>
<dbReference type="GO" id="GO:0005524">
    <property type="term" value="F:ATP binding"/>
    <property type="evidence" value="ECO:0007669"/>
    <property type="project" value="UniProtKB-KW"/>
</dbReference>
<dbReference type="InterPro" id="IPR003593">
    <property type="entry name" value="AAA+_ATPase"/>
</dbReference>
<evidence type="ECO:0000256" key="1">
    <source>
        <dbReference type="ARBA" id="ARBA00008428"/>
    </source>
</evidence>
<dbReference type="InterPro" id="IPR007693">
    <property type="entry name" value="DNA_helicase_DnaB-like_N"/>
</dbReference>
<evidence type="ECO:0000256" key="8">
    <source>
        <dbReference type="ARBA" id="ARBA00023125"/>
    </source>
</evidence>
<dbReference type="InterPro" id="IPR036185">
    <property type="entry name" value="DNA_heli_DnaB-like_N_sf"/>
</dbReference>
<protein>
    <recommendedName>
        <fullName evidence="10">DNA 5'-3' helicase</fullName>
        <ecNumber evidence="10">5.6.2.3</ecNumber>
    </recommendedName>
</protein>
<evidence type="ECO:0000256" key="9">
    <source>
        <dbReference type="ARBA" id="ARBA00023235"/>
    </source>
</evidence>